<proteinExistence type="predicted"/>
<protein>
    <recommendedName>
        <fullName evidence="3">RNA polymerase sigma-70 region 4 domain-containing protein</fullName>
    </recommendedName>
</protein>
<dbReference type="Gene3D" id="1.10.10.10">
    <property type="entry name" value="Winged helix-like DNA-binding domain superfamily/Winged helix DNA-binding domain"/>
    <property type="match status" value="1"/>
</dbReference>
<evidence type="ECO:0000313" key="1">
    <source>
        <dbReference type="EMBL" id="MDV2684008.1"/>
    </source>
</evidence>
<accession>A0ABU3X7Z5</accession>
<gene>
    <name evidence="1" type="ORF">RYX56_06430</name>
</gene>
<comment type="caution">
    <text evidence="1">The sequence shown here is derived from an EMBL/GenBank/DDBJ whole genome shotgun (WGS) entry which is preliminary data.</text>
</comment>
<dbReference type="SUPFAM" id="SSF88659">
    <property type="entry name" value="Sigma3 and sigma4 domains of RNA polymerase sigma factors"/>
    <property type="match status" value="1"/>
</dbReference>
<organism evidence="1 2">
    <name type="scientific">Alkalihalophilus lindianensis</name>
    <dbReference type="NCBI Taxonomy" id="1630542"/>
    <lineage>
        <taxon>Bacteria</taxon>
        <taxon>Bacillati</taxon>
        <taxon>Bacillota</taxon>
        <taxon>Bacilli</taxon>
        <taxon>Bacillales</taxon>
        <taxon>Bacillaceae</taxon>
        <taxon>Alkalihalophilus</taxon>
    </lineage>
</organism>
<name>A0ABU3X7Z5_9BACI</name>
<reference evidence="1 2" key="1">
    <citation type="submission" date="2023-10" db="EMBL/GenBank/DDBJ databases">
        <title>Screening of Alkalihalobacillus lindianensis BZ-TG-R113 and Its Alleviation of Salt Stress on Rapeseed Growth.</title>
        <authorList>
            <person name="Zhao B."/>
            <person name="Guo T."/>
        </authorList>
    </citation>
    <scope>NUCLEOTIDE SEQUENCE [LARGE SCALE GENOMIC DNA]</scope>
    <source>
        <strain evidence="1 2">BZ-TG-R113</strain>
    </source>
</reference>
<dbReference type="InterPro" id="IPR013324">
    <property type="entry name" value="RNA_pol_sigma_r3/r4-like"/>
</dbReference>
<dbReference type="EMBL" id="JAWJBA010000001">
    <property type="protein sequence ID" value="MDV2684008.1"/>
    <property type="molecule type" value="Genomic_DNA"/>
</dbReference>
<dbReference type="Proteomes" id="UP001287282">
    <property type="component" value="Unassembled WGS sequence"/>
</dbReference>
<keyword evidence="2" id="KW-1185">Reference proteome</keyword>
<sequence length="190" mass="22285">MTNEILSNVFVFNGESFELCDTLLKQRIEKVYYIRGSRVITSLLTRGIKTYGDLPRDLAELIECDGASPNTVQYMSKVMRKLDNQIRWHTYHDKGSLENEYVEFEKWLLTESHLEPCRLSPRFTRILKEKHLAAIEERNVTLKLIGELEGVSPERVRQIIVHSGYKLRRHVSDDYPRIAEEIRESEDSKD</sequence>
<dbReference type="RefSeq" id="WP_317121228.1">
    <property type="nucleotide sequence ID" value="NZ_JAWJBA010000001.1"/>
</dbReference>
<dbReference type="InterPro" id="IPR036388">
    <property type="entry name" value="WH-like_DNA-bd_sf"/>
</dbReference>
<evidence type="ECO:0008006" key="3">
    <source>
        <dbReference type="Google" id="ProtNLM"/>
    </source>
</evidence>
<evidence type="ECO:0000313" key="2">
    <source>
        <dbReference type="Proteomes" id="UP001287282"/>
    </source>
</evidence>